<comment type="caution">
    <text evidence="3">Lacks conserved residue(s) required for the propagation of feature annotation.</text>
</comment>
<name>A0A1Q5PWN8_9ACTO</name>
<dbReference type="PANTHER" id="PTHR43213:SF5">
    <property type="entry name" value="BIFUNCTIONAL DTTP_UTP PYROPHOSPHATASE_METHYLTRANSFERASE PROTEIN-RELATED"/>
    <property type="match status" value="1"/>
</dbReference>
<keyword evidence="3" id="KW-0963">Cytoplasm</keyword>
<keyword evidence="2 3" id="KW-0378">Hydrolase</keyword>
<accession>A0A1Q5PWN8</accession>
<dbReference type="InterPro" id="IPR029001">
    <property type="entry name" value="ITPase-like_fam"/>
</dbReference>
<dbReference type="OrthoDB" id="3527985at2"/>
<keyword evidence="3" id="KW-0546">Nucleotide metabolism</keyword>
<dbReference type="HAMAP" id="MF_00528">
    <property type="entry name" value="Maf"/>
    <property type="match status" value="1"/>
</dbReference>
<dbReference type="EC" id="3.6.1.9" evidence="3"/>
<keyword evidence="5" id="KW-1185">Reference proteome</keyword>
<dbReference type="CDD" id="cd00555">
    <property type="entry name" value="Maf"/>
    <property type="match status" value="1"/>
</dbReference>
<dbReference type="GO" id="GO:0009117">
    <property type="term" value="P:nucleotide metabolic process"/>
    <property type="evidence" value="ECO:0007669"/>
    <property type="project" value="UniProtKB-KW"/>
</dbReference>
<reference evidence="5" key="1">
    <citation type="submission" date="2016-12" db="EMBL/GenBank/DDBJ databases">
        <authorList>
            <person name="Meng X."/>
        </authorList>
    </citation>
    <scope>NUCLEOTIDE SEQUENCE [LARGE SCALE GENOMIC DNA]</scope>
    <source>
        <strain evidence="5">DSM 20732</strain>
    </source>
</reference>
<dbReference type="PIRSF" id="PIRSF006305">
    <property type="entry name" value="Maf"/>
    <property type="match status" value="1"/>
</dbReference>
<evidence type="ECO:0000313" key="4">
    <source>
        <dbReference type="EMBL" id="OKL51882.1"/>
    </source>
</evidence>
<feature type="active site" description="Proton acceptor" evidence="3">
    <location>
        <position position="75"/>
    </location>
</feature>
<dbReference type="FunCoup" id="A0A1Q5PWN8">
    <property type="interactions" value="187"/>
</dbReference>
<gene>
    <name evidence="4" type="ORF">BSZ40_05185</name>
</gene>
<dbReference type="InParanoid" id="A0A1Q5PWN8"/>
<dbReference type="Pfam" id="PF02545">
    <property type="entry name" value="Maf"/>
    <property type="match status" value="1"/>
</dbReference>
<dbReference type="Proteomes" id="UP000185612">
    <property type="component" value="Unassembled WGS sequence"/>
</dbReference>
<evidence type="ECO:0000313" key="5">
    <source>
        <dbReference type="Proteomes" id="UP000185612"/>
    </source>
</evidence>
<comment type="cofactor">
    <cofactor evidence="1 3">
        <name>a divalent metal cation</name>
        <dbReference type="ChEBI" id="CHEBI:60240"/>
    </cofactor>
</comment>
<evidence type="ECO:0000256" key="1">
    <source>
        <dbReference type="ARBA" id="ARBA00001968"/>
    </source>
</evidence>
<dbReference type="GO" id="GO:0005737">
    <property type="term" value="C:cytoplasm"/>
    <property type="evidence" value="ECO:0007669"/>
    <property type="project" value="UniProtKB-SubCell"/>
</dbReference>
<dbReference type="RefSeq" id="WP_073823994.1">
    <property type="nucleotide sequence ID" value="NZ_MQVS01000004.1"/>
</dbReference>
<evidence type="ECO:0000256" key="3">
    <source>
        <dbReference type="HAMAP-Rule" id="MF_00528"/>
    </source>
</evidence>
<dbReference type="NCBIfam" id="TIGR00172">
    <property type="entry name" value="maf"/>
    <property type="match status" value="1"/>
</dbReference>
<organism evidence="4 5">
    <name type="scientific">Buchananella hordeovulneris</name>
    <dbReference type="NCBI Taxonomy" id="52770"/>
    <lineage>
        <taxon>Bacteria</taxon>
        <taxon>Bacillati</taxon>
        <taxon>Actinomycetota</taxon>
        <taxon>Actinomycetes</taxon>
        <taxon>Actinomycetales</taxon>
        <taxon>Actinomycetaceae</taxon>
        <taxon>Buchananella</taxon>
    </lineage>
</organism>
<dbReference type="PANTHER" id="PTHR43213">
    <property type="entry name" value="BIFUNCTIONAL DTTP/UTP PYROPHOSPHATASE/METHYLTRANSFERASE PROTEIN-RELATED"/>
    <property type="match status" value="1"/>
</dbReference>
<dbReference type="Gene3D" id="3.90.950.10">
    <property type="match status" value="1"/>
</dbReference>
<comment type="caution">
    <text evidence="4">The sequence shown here is derived from an EMBL/GenBank/DDBJ whole genome shotgun (WGS) entry which is preliminary data.</text>
</comment>
<dbReference type="STRING" id="52770.BSZ40_05185"/>
<evidence type="ECO:0000256" key="2">
    <source>
        <dbReference type="ARBA" id="ARBA00022801"/>
    </source>
</evidence>
<comment type="subcellular location">
    <subcellularLocation>
        <location evidence="3">Cytoplasm</location>
    </subcellularLocation>
</comment>
<dbReference type="SUPFAM" id="SSF52972">
    <property type="entry name" value="ITPase-like"/>
    <property type="match status" value="1"/>
</dbReference>
<protein>
    <recommendedName>
        <fullName evidence="3">Nucleoside triphosphate pyrophosphatase</fullName>
        <ecNumber evidence="3">3.6.1.9</ecNumber>
    </recommendedName>
    <alternativeName>
        <fullName evidence="3">Nucleotide pyrophosphatase</fullName>
        <shortName evidence="3">Nucleotide PPase</shortName>
    </alternativeName>
</protein>
<dbReference type="InterPro" id="IPR003697">
    <property type="entry name" value="Maf-like"/>
</dbReference>
<dbReference type="AlphaFoldDB" id="A0A1Q5PWN8"/>
<dbReference type="EMBL" id="MQVS01000004">
    <property type="protein sequence ID" value="OKL51882.1"/>
    <property type="molecule type" value="Genomic_DNA"/>
</dbReference>
<comment type="catalytic activity">
    <reaction evidence="3">
        <text>a 2'-deoxyribonucleoside 5'-triphosphate + H2O = a 2'-deoxyribonucleoside 5'-phosphate + diphosphate + H(+)</text>
        <dbReference type="Rhea" id="RHEA:44644"/>
        <dbReference type="ChEBI" id="CHEBI:15377"/>
        <dbReference type="ChEBI" id="CHEBI:15378"/>
        <dbReference type="ChEBI" id="CHEBI:33019"/>
        <dbReference type="ChEBI" id="CHEBI:61560"/>
        <dbReference type="ChEBI" id="CHEBI:65317"/>
        <dbReference type="EC" id="3.6.1.9"/>
    </reaction>
</comment>
<sequence length="213" mass="21930">MQVVLASASPARLTTLRAAGLAPQVLVSHADEEGLLTQLSAAAPADQVQALARAKATEVAGRLDATRQLLVIGCDSMLELDGQVVGKPGSAAVARERWQAMAGRSGVLHTGHCVLRAVDGRWQEACATSSTVVHFASPTPAELAAYLASGEPLAVAGAFTLDGLGGAFVRGIEGDPHGVVGISLPLVRELCAQLAVTWTDLWRAELLSGNGTH</sequence>
<comment type="catalytic activity">
    <reaction evidence="3">
        <text>a ribonucleoside 5'-triphosphate + H2O = a ribonucleoside 5'-phosphate + diphosphate + H(+)</text>
        <dbReference type="Rhea" id="RHEA:23996"/>
        <dbReference type="ChEBI" id="CHEBI:15377"/>
        <dbReference type="ChEBI" id="CHEBI:15378"/>
        <dbReference type="ChEBI" id="CHEBI:33019"/>
        <dbReference type="ChEBI" id="CHEBI:58043"/>
        <dbReference type="ChEBI" id="CHEBI:61557"/>
        <dbReference type="EC" id="3.6.1.9"/>
    </reaction>
</comment>
<dbReference type="GO" id="GO:0047429">
    <property type="term" value="F:nucleoside triphosphate diphosphatase activity"/>
    <property type="evidence" value="ECO:0007669"/>
    <property type="project" value="UniProtKB-EC"/>
</dbReference>
<proteinExistence type="inferred from homology"/>
<comment type="similarity">
    <text evidence="3">Belongs to the Maf family.</text>
</comment>
<comment type="function">
    <text evidence="3">Nucleoside triphosphate pyrophosphatase. May have a dual role in cell division arrest and in preventing the incorporation of modified nucleotides into cellular nucleic acids.</text>
</comment>